<dbReference type="Gene3D" id="3.40.50.300">
    <property type="entry name" value="P-loop containing nucleotide triphosphate hydrolases"/>
    <property type="match status" value="1"/>
</dbReference>
<feature type="transmembrane region" description="Helical" evidence="9">
    <location>
        <begin position="168"/>
        <end position="186"/>
    </location>
</feature>
<evidence type="ECO:0000256" key="5">
    <source>
        <dbReference type="ARBA" id="ARBA00022741"/>
    </source>
</evidence>
<keyword evidence="5" id="KW-0547">Nucleotide-binding</keyword>
<dbReference type="SUPFAM" id="SSF52540">
    <property type="entry name" value="P-loop containing nucleoside triphosphate hydrolases"/>
    <property type="match status" value="1"/>
</dbReference>
<proteinExistence type="predicted"/>
<dbReference type="OrthoDB" id="1522160at2"/>
<dbReference type="InterPro" id="IPR011527">
    <property type="entry name" value="ABC1_TM_dom"/>
</dbReference>
<feature type="transmembrane region" description="Helical" evidence="9">
    <location>
        <begin position="65"/>
        <end position="82"/>
    </location>
</feature>
<evidence type="ECO:0000256" key="1">
    <source>
        <dbReference type="ARBA" id="ARBA00004651"/>
    </source>
</evidence>
<dbReference type="GO" id="GO:0005524">
    <property type="term" value="F:ATP binding"/>
    <property type="evidence" value="ECO:0007669"/>
    <property type="project" value="UniProtKB-KW"/>
</dbReference>
<evidence type="ECO:0000256" key="7">
    <source>
        <dbReference type="ARBA" id="ARBA00022989"/>
    </source>
</evidence>
<organism evidence="12 13">
    <name type="scientific">Hymenobacter gelipurpurascens</name>
    <dbReference type="NCBI Taxonomy" id="89968"/>
    <lineage>
        <taxon>Bacteria</taxon>
        <taxon>Pseudomonadati</taxon>
        <taxon>Bacteroidota</taxon>
        <taxon>Cytophagia</taxon>
        <taxon>Cytophagales</taxon>
        <taxon>Hymenobacteraceae</taxon>
        <taxon>Hymenobacter</taxon>
    </lineage>
</organism>
<evidence type="ECO:0000256" key="6">
    <source>
        <dbReference type="ARBA" id="ARBA00022840"/>
    </source>
</evidence>
<dbReference type="GO" id="GO:0016887">
    <property type="term" value="F:ATP hydrolysis activity"/>
    <property type="evidence" value="ECO:0007669"/>
    <property type="project" value="InterPro"/>
</dbReference>
<evidence type="ECO:0000256" key="3">
    <source>
        <dbReference type="ARBA" id="ARBA00022475"/>
    </source>
</evidence>
<evidence type="ECO:0000256" key="2">
    <source>
        <dbReference type="ARBA" id="ARBA00022448"/>
    </source>
</evidence>
<accession>A0A212T5E8</accession>
<feature type="transmembrane region" description="Helical" evidence="9">
    <location>
        <begin position="143"/>
        <end position="162"/>
    </location>
</feature>
<keyword evidence="3" id="KW-1003">Cell membrane</keyword>
<dbReference type="InterPro" id="IPR017871">
    <property type="entry name" value="ABC_transporter-like_CS"/>
</dbReference>
<feature type="transmembrane region" description="Helical" evidence="9">
    <location>
        <begin position="12"/>
        <end position="31"/>
    </location>
</feature>
<dbReference type="PROSITE" id="PS50893">
    <property type="entry name" value="ABC_TRANSPORTER_2"/>
    <property type="match status" value="1"/>
</dbReference>
<dbReference type="Proteomes" id="UP000198131">
    <property type="component" value="Unassembled WGS sequence"/>
</dbReference>
<dbReference type="CDD" id="cd07346">
    <property type="entry name" value="ABC_6TM_exporters"/>
    <property type="match status" value="1"/>
</dbReference>
<dbReference type="FunFam" id="3.40.50.300:FF:000299">
    <property type="entry name" value="ABC transporter ATP-binding protein/permease"/>
    <property type="match status" value="1"/>
</dbReference>
<protein>
    <submittedName>
        <fullName evidence="12">ATP-binding cassette, subfamily B</fullName>
    </submittedName>
</protein>
<name>A0A212T5E8_9BACT</name>
<dbReference type="InterPro" id="IPR039421">
    <property type="entry name" value="Type_1_exporter"/>
</dbReference>
<feature type="domain" description="ABC transmembrane type-1" evidence="11">
    <location>
        <begin position="16"/>
        <end position="311"/>
    </location>
</feature>
<evidence type="ECO:0000259" key="11">
    <source>
        <dbReference type="PROSITE" id="PS50929"/>
    </source>
</evidence>
<dbReference type="EMBL" id="FYEW01000001">
    <property type="protein sequence ID" value="SNC61283.1"/>
    <property type="molecule type" value="Genomic_DNA"/>
</dbReference>
<dbReference type="InterPro" id="IPR003593">
    <property type="entry name" value="AAA+_ATPase"/>
</dbReference>
<dbReference type="PANTHER" id="PTHR24221:SF423">
    <property type="entry name" value="ABC TRANSPORTER"/>
    <property type="match status" value="1"/>
</dbReference>
<evidence type="ECO:0000313" key="13">
    <source>
        <dbReference type="Proteomes" id="UP000198131"/>
    </source>
</evidence>
<dbReference type="GO" id="GO:0005886">
    <property type="term" value="C:plasma membrane"/>
    <property type="evidence" value="ECO:0007669"/>
    <property type="project" value="UniProtKB-SubCell"/>
</dbReference>
<dbReference type="InterPro" id="IPR036640">
    <property type="entry name" value="ABC1_TM_sf"/>
</dbReference>
<comment type="subcellular location">
    <subcellularLocation>
        <location evidence="1">Cell membrane</location>
        <topology evidence="1">Multi-pass membrane protein</topology>
    </subcellularLocation>
</comment>
<evidence type="ECO:0000256" key="8">
    <source>
        <dbReference type="ARBA" id="ARBA00023136"/>
    </source>
</evidence>
<dbReference type="PROSITE" id="PS50929">
    <property type="entry name" value="ABC_TM1F"/>
    <property type="match status" value="1"/>
</dbReference>
<dbReference type="InterPro" id="IPR003439">
    <property type="entry name" value="ABC_transporter-like_ATP-bd"/>
</dbReference>
<keyword evidence="7 9" id="KW-1133">Transmembrane helix</keyword>
<evidence type="ECO:0000313" key="12">
    <source>
        <dbReference type="EMBL" id="SNC61283.1"/>
    </source>
</evidence>
<evidence type="ECO:0000256" key="4">
    <source>
        <dbReference type="ARBA" id="ARBA00022692"/>
    </source>
</evidence>
<keyword evidence="13" id="KW-1185">Reference proteome</keyword>
<keyword evidence="6 12" id="KW-0067">ATP-binding</keyword>
<dbReference type="SUPFAM" id="SSF90123">
    <property type="entry name" value="ABC transporter transmembrane region"/>
    <property type="match status" value="1"/>
</dbReference>
<keyword evidence="2" id="KW-0813">Transport</keyword>
<dbReference type="InterPro" id="IPR027417">
    <property type="entry name" value="P-loop_NTPase"/>
</dbReference>
<dbReference type="AlphaFoldDB" id="A0A212T5E8"/>
<feature type="transmembrane region" description="Helical" evidence="9">
    <location>
        <begin position="254"/>
        <end position="276"/>
    </location>
</feature>
<dbReference type="Pfam" id="PF00664">
    <property type="entry name" value="ABC_membrane"/>
    <property type="match status" value="1"/>
</dbReference>
<dbReference type="PROSITE" id="PS00211">
    <property type="entry name" value="ABC_TRANSPORTER_1"/>
    <property type="match status" value="1"/>
</dbReference>
<keyword evidence="8 9" id="KW-0472">Membrane</keyword>
<evidence type="ECO:0000259" key="10">
    <source>
        <dbReference type="PROSITE" id="PS50893"/>
    </source>
</evidence>
<gene>
    <name evidence="12" type="ORF">SAMN06265337_0432</name>
</gene>
<dbReference type="SMART" id="SM00382">
    <property type="entry name" value="AAA"/>
    <property type="match status" value="1"/>
</dbReference>
<dbReference type="GO" id="GO:0140359">
    <property type="term" value="F:ABC-type transporter activity"/>
    <property type="evidence" value="ECO:0007669"/>
    <property type="project" value="InterPro"/>
</dbReference>
<reference evidence="13" key="1">
    <citation type="submission" date="2017-06" db="EMBL/GenBank/DDBJ databases">
        <authorList>
            <person name="Varghese N."/>
            <person name="Submissions S."/>
        </authorList>
    </citation>
    <scope>NUCLEOTIDE SEQUENCE [LARGE SCALE GENOMIC DNA]</scope>
    <source>
        <strain evidence="13">DSM 11116</strain>
    </source>
</reference>
<dbReference type="Gene3D" id="1.20.1560.10">
    <property type="entry name" value="ABC transporter type 1, transmembrane domain"/>
    <property type="match status" value="1"/>
</dbReference>
<dbReference type="PANTHER" id="PTHR24221">
    <property type="entry name" value="ATP-BINDING CASSETTE SUB-FAMILY B"/>
    <property type="match status" value="1"/>
</dbReference>
<dbReference type="RefSeq" id="WP_088841776.1">
    <property type="nucleotide sequence ID" value="NZ_FYEW01000001.1"/>
</dbReference>
<evidence type="ECO:0000256" key="9">
    <source>
        <dbReference type="SAM" id="Phobius"/>
    </source>
</evidence>
<feature type="domain" description="ABC transporter" evidence="10">
    <location>
        <begin position="343"/>
        <end position="580"/>
    </location>
</feature>
<keyword evidence="4 9" id="KW-0812">Transmembrane</keyword>
<dbReference type="Pfam" id="PF00005">
    <property type="entry name" value="ABC_tran"/>
    <property type="match status" value="1"/>
</dbReference>
<sequence>MKLLYGYLRNYWGLLILALLLAAINQIFSLLDPYLFRRLVDHFVPKDGGASGLHLVPFWPFFREAAPYIGMMLGVAMVSRIAKNFQDYYVNVITQRLGAKMYSDGLRHSLDLPYQVFEDQRSGETLGKLQKVRTDVEKLIQSFVNVIFTAVVGITFVMWYAITVYWPIAVGYFLTIPLLGILSFFLSKRIKVIQKTIVAETTALAGSTTESLRNIELIKSLGLAQQETQRLNGITDKILKLELRKVRYLRSLSFVQGTFVNLLRNVIILLLLYLRVQNHISLGEFFSFFIYSFSIFGPLQELGAIIGIYRETEISLGNFQQILDTPKDVKPAQPKSVAHIDNLAFEHVTFKHLTANGAALSNISFTTKLGETIAFVGPSGSGKTTLVKLLVGLYPPLAGQILYNGIPGADIDLDELREQIGFVTQDTQLFAGTIRENLRFVAPQATDEECLLALRQAAADTLLARAPLGLDTVIGEGGVKVSGGEKQRLSIARALLRKPTLLVFDEATSALDSLTEEEIGKTVRELSGSRQHMTILIAHRLSTILHADRIYVLERGHIAEQGRHEELLTKKGLYYAMWRQQIGERPQAEIAPAKALAKA</sequence>